<comment type="similarity">
    <text evidence="3">In the N-terminal section; belongs to the enoyl-CoA hydratase/isomerase family.</text>
</comment>
<evidence type="ECO:0000259" key="16">
    <source>
        <dbReference type="Pfam" id="PF02737"/>
    </source>
</evidence>
<reference evidence="17 18" key="1">
    <citation type="submission" date="2024-03" db="EMBL/GenBank/DDBJ databases">
        <title>High-quality draft genome sequence of Oceanobacter sp. wDCs-4.</title>
        <authorList>
            <person name="Dong C."/>
        </authorList>
    </citation>
    <scope>NUCLEOTIDE SEQUENCE [LARGE SCALE GENOMIC DNA]</scope>
    <source>
        <strain evidence="18">wDCs-4</strain>
    </source>
</reference>
<evidence type="ECO:0000256" key="13">
    <source>
        <dbReference type="ARBA" id="ARBA00049556"/>
    </source>
</evidence>
<dbReference type="SUPFAM" id="SSF48179">
    <property type="entry name" value="6-phosphogluconate dehydrogenase C-terminal domain-like"/>
    <property type="match status" value="2"/>
</dbReference>
<dbReference type="InterPro" id="IPR018376">
    <property type="entry name" value="Enoyl-CoA_hyd/isom_CS"/>
</dbReference>
<dbReference type="CDD" id="cd06558">
    <property type="entry name" value="crotonase-like"/>
    <property type="match status" value="1"/>
</dbReference>
<comment type="caution">
    <text evidence="17">The sequence shown here is derived from an EMBL/GenBank/DDBJ whole genome shotgun (WGS) entry which is preliminary data.</text>
</comment>
<comment type="catalytic activity">
    <reaction evidence="13">
        <text>a (3S)-3-hydroxyacyl-CoA + NAD(+) = a 3-oxoacyl-CoA + NADH + H(+)</text>
        <dbReference type="Rhea" id="RHEA:22432"/>
        <dbReference type="ChEBI" id="CHEBI:15378"/>
        <dbReference type="ChEBI" id="CHEBI:57318"/>
        <dbReference type="ChEBI" id="CHEBI:57540"/>
        <dbReference type="ChEBI" id="CHEBI:57945"/>
        <dbReference type="ChEBI" id="CHEBI:90726"/>
        <dbReference type="EC" id="1.1.1.35"/>
    </reaction>
</comment>
<comment type="similarity">
    <text evidence="14">Belongs to the enoyl-CoA hydratase/isomerase family.</text>
</comment>
<dbReference type="InterPro" id="IPR029045">
    <property type="entry name" value="ClpP/crotonase-like_dom_sf"/>
</dbReference>
<accession>A0ABW8NEY7</accession>
<feature type="domain" description="3-hydroxyacyl-CoA dehydrogenase C-terminal" evidence="15">
    <location>
        <begin position="474"/>
        <end position="566"/>
    </location>
</feature>
<evidence type="ECO:0000256" key="7">
    <source>
        <dbReference type="ARBA" id="ARBA00023027"/>
    </source>
</evidence>
<dbReference type="Gene3D" id="3.90.226.10">
    <property type="entry name" value="2-enoyl-CoA Hydratase, Chain A, domain 1"/>
    <property type="match status" value="1"/>
</dbReference>
<evidence type="ECO:0000256" key="12">
    <source>
        <dbReference type="ARBA" id="ARBA00023268"/>
    </source>
</evidence>
<evidence type="ECO:0000256" key="9">
    <source>
        <dbReference type="ARBA" id="ARBA00023140"/>
    </source>
</evidence>
<dbReference type="InterPro" id="IPR006108">
    <property type="entry name" value="3HC_DH_C"/>
</dbReference>
<organism evidence="17 18">
    <name type="scientific">Oceanobacter antarcticus</name>
    <dbReference type="NCBI Taxonomy" id="3133425"/>
    <lineage>
        <taxon>Bacteria</taxon>
        <taxon>Pseudomonadati</taxon>
        <taxon>Pseudomonadota</taxon>
        <taxon>Gammaproteobacteria</taxon>
        <taxon>Oceanospirillales</taxon>
        <taxon>Oceanospirillaceae</taxon>
        <taxon>Oceanobacter</taxon>
    </lineage>
</organism>
<evidence type="ECO:0000259" key="15">
    <source>
        <dbReference type="Pfam" id="PF00725"/>
    </source>
</evidence>
<keyword evidence="11" id="KW-0456">Lyase</keyword>
<keyword evidence="7" id="KW-0520">NAD</keyword>
<dbReference type="Gene3D" id="3.40.50.720">
    <property type="entry name" value="NAD(P)-binding Rossmann-like Domain"/>
    <property type="match status" value="1"/>
</dbReference>
<name>A0ABW8NEY7_9GAMM</name>
<dbReference type="Proteomes" id="UP001620597">
    <property type="component" value="Unassembled WGS sequence"/>
</dbReference>
<evidence type="ECO:0000256" key="8">
    <source>
        <dbReference type="ARBA" id="ARBA00023098"/>
    </source>
</evidence>
<evidence type="ECO:0000256" key="3">
    <source>
        <dbReference type="ARBA" id="ARBA00008750"/>
    </source>
</evidence>
<keyword evidence="6" id="KW-0560">Oxidoreductase</keyword>
<keyword evidence="18" id="KW-1185">Reference proteome</keyword>
<evidence type="ECO:0000256" key="14">
    <source>
        <dbReference type="RuleBase" id="RU003707"/>
    </source>
</evidence>
<dbReference type="SUPFAM" id="SSF52096">
    <property type="entry name" value="ClpP/crotonase"/>
    <property type="match status" value="1"/>
</dbReference>
<evidence type="ECO:0000256" key="1">
    <source>
        <dbReference type="ARBA" id="ARBA00004275"/>
    </source>
</evidence>
<feature type="domain" description="3-hydroxyacyl-CoA dehydrogenase NAD binding" evidence="16">
    <location>
        <begin position="294"/>
        <end position="469"/>
    </location>
</feature>
<protein>
    <submittedName>
        <fullName evidence="17">3-hydroxyacyl-CoA dehydrogenase NAD-binding domain-containing protein</fullName>
    </submittedName>
</protein>
<dbReference type="SUPFAM" id="SSF51735">
    <property type="entry name" value="NAD(P)-binding Rossmann-fold domains"/>
    <property type="match status" value="1"/>
</dbReference>
<evidence type="ECO:0000256" key="10">
    <source>
        <dbReference type="ARBA" id="ARBA00023235"/>
    </source>
</evidence>
<dbReference type="InterPro" id="IPR001753">
    <property type="entry name" value="Enoyl-CoA_hydra/iso"/>
</dbReference>
<evidence type="ECO:0000313" key="18">
    <source>
        <dbReference type="Proteomes" id="UP001620597"/>
    </source>
</evidence>
<dbReference type="EMBL" id="JBBKTX010000003">
    <property type="protein sequence ID" value="MFK4751503.1"/>
    <property type="molecule type" value="Genomic_DNA"/>
</dbReference>
<evidence type="ECO:0000256" key="2">
    <source>
        <dbReference type="ARBA" id="ARBA00005005"/>
    </source>
</evidence>
<dbReference type="InterPro" id="IPR036291">
    <property type="entry name" value="NAD(P)-bd_dom_sf"/>
</dbReference>
<dbReference type="Pfam" id="PF00725">
    <property type="entry name" value="3HCDH"/>
    <property type="match status" value="1"/>
</dbReference>
<keyword evidence="4" id="KW-0276">Fatty acid metabolism</keyword>
<evidence type="ECO:0000256" key="6">
    <source>
        <dbReference type="ARBA" id="ARBA00023002"/>
    </source>
</evidence>
<keyword evidence="5" id="KW-0442">Lipid degradation</keyword>
<evidence type="ECO:0000313" key="17">
    <source>
        <dbReference type="EMBL" id="MFK4751503.1"/>
    </source>
</evidence>
<proteinExistence type="inferred from homology"/>
<gene>
    <name evidence="17" type="ORF">WG929_03670</name>
</gene>
<keyword evidence="12" id="KW-0511">Multifunctional enzyme</keyword>
<keyword evidence="8" id="KW-0443">Lipid metabolism</keyword>
<dbReference type="Pfam" id="PF02737">
    <property type="entry name" value="3HCDH_N"/>
    <property type="match status" value="1"/>
</dbReference>
<comment type="pathway">
    <text evidence="2">Lipid metabolism; fatty acid beta-oxidation.</text>
</comment>
<comment type="subcellular location">
    <subcellularLocation>
        <location evidence="1">Peroxisome</location>
    </subcellularLocation>
</comment>
<keyword evidence="10" id="KW-0413">Isomerase</keyword>
<keyword evidence="9" id="KW-0576">Peroxisome</keyword>
<dbReference type="Gene3D" id="1.10.1040.50">
    <property type="match status" value="1"/>
</dbReference>
<dbReference type="InterPro" id="IPR006176">
    <property type="entry name" value="3-OHacyl-CoA_DH_NAD-bd"/>
</dbReference>
<dbReference type="PROSITE" id="PS00166">
    <property type="entry name" value="ENOYL_COA_HYDRATASE"/>
    <property type="match status" value="1"/>
</dbReference>
<dbReference type="RefSeq" id="WP_416204957.1">
    <property type="nucleotide sequence ID" value="NZ_JBBKTX010000003.1"/>
</dbReference>
<evidence type="ECO:0000256" key="11">
    <source>
        <dbReference type="ARBA" id="ARBA00023239"/>
    </source>
</evidence>
<dbReference type="Pfam" id="PF00378">
    <property type="entry name" value="ECH_1"/>
    <property type="match status" value="1"/>
</dbReference>
<dbReference type="PANTHER" id="PTHR23309">
    <property type="entry name" value="3-HYDROXYACYL-COA DEHYROGENASE"/>
    <property type="match status" value="1"/>
</dbReference>
<evidence type="ECO:0000256" key="5">
    <source>
        <dbReference type="ARBA" id="ARBA00022963"/>
    </source>
</evidence>
<dbReference type="PANTHER" id="PTHR23309:SF51">
    <property type="entry name" value="3-HYDROXYACYL-COA DEHYDROGENASE-RELATED"/>
    <property type="match status" value="1"/>
</dbReference>
<sequence length="703" mass="75239">MSLYQVTDGVAVITLDRPPLNTLGLPLRRHLDNALFAAQSDSQVNAIVLKGAGRGFSAGGDITEFDQPDNDQEPSPRALHDHIEASHKPVVAALHGMALGGGLELALACHARVAHCATQVGLPEVHLGLVPGAGGTQRLPRLTGPEKALNMILSGRTFRADTLAGSGLFDAVTTDDVEAQAITLAATLATAGTISRTGKRPCNMDNAQAFFAYTRSTLRLQPGASTAPLDCVDCVEAATLKSFHRGQEQESNTFRNLRNSPQFEGLRHVFLAERKALTPPGKAQQVKPLPLNTTAVIGGGTMGTGIAMAMANAGIPVVLVERDDTALARALTTIRDHYEGSAKRGKLSAEKAAANTALISGATDYSAVSDCDLIIEAVFEDIAVKCQVFERLDAIAKPEAILATNTSMLDVNRIAQFTRRPQSVVGLHFFSPAHIMKLLEIVQGDLTSAKVMATVLTLGKKIGKTSVVSGVCEGFIGNRMLQPYLMQAGMLLDEGALPQQIDSAMEKWGMAMGPFRMCDMAGNDLGGKIREQHLSNHPQLVYSRCFIEVEAMGRFGQKVGRGWYDYIPGQRAPVPSEEVNSAVIAESARLGLQRRFISDEEIVGRLSLALVNEGARILEEGIAQRASDIDVVYTAGYGFPTWRGGPMFQAQQRGLVDVLTTMSRFANGPTYQKADDFWSPAPLLSRLAASGESLFNVQAPEAV</sequence>
<dbReference type="InterPro" id="IPR008927">
    <property type="entry name" value="6-PGluconate_DH-like_C_sf"/>
</dbReference>
<evidence type="ECO:0000256" key="4">
    <source>
        <dbReference type="ARBA" id="ARBA00022832"/>
    </source>
</evidence>